<evidence type="ECO:0008006" key="4">
    <source>
        <dbReference type="Google" id="ProtNLM"/>
    </source>
</evidence>
<dbReference type="SUPFAM" id="SSF52833">
    <property type="entry name" value="Thioredoxin-like"/>
    <property type="match status" value="1"/>
</dbReference>
<dbReference type="PANTHER" id="PTHR12232">
    <property type="entry name" value="SH3 DOMAIN-BINDING GLUTAMIC ACID-RICH-LIKE PROTEIN"/>
    <property type="match status" value="1"/>
</dbReference>
<keyword evidence="3" id="KW-1185">Reference proteome</keyword>
<name>A0A8B9Q4L2_APTOW</name>
<dbReference type="Ensembl" id="ENSAOWT00000021776.1">
    <property type="protein sequence ID" value="ENSAOWP00000019214.1"/>
    <property type="gene ID" value="ENSAOWG00000013054.1"/>
</dbReference>
<protein>
    <recommendedName>
        <fullName evidence="4">SH3 domain-binding glutamic acid-rich-like protein 3</fullName>
    </recommendedName>
</protein>
<evidence type="ECO:0000256" key="1">
    <source>
        <dbReference type="ARBA" id="ARBA00007764"/>
    </source>
</evidence>
<dbReference type="GO" id="GO:0005737">
    <property type="term" value="C:cytoplasm"/>
    <property type="evidence" value="ECO:0007669"/>
    <property type="project" value="TreeGrafter"/>
</dbReference>
<dbReference type="Pfam" id="PF04908">
    <property type="entry name" value="SH3BGR"/>
    <property type="match status" value="1"/>
</dbReference>
<proteinExistence type="inferred from homology"/>
<comment type="similarity">
    <text evidence="1">Belongs to the SH3BGR family.</text>
</comment>
<reference evidence="2" key="2">
    <citation type="submission" date="2025-09" db="UniProtKB">
        <authorList>
            <consortium name="Ensembl"/>
        </authorList>
    </citation>
    <scope>IDENTIFICATION</scope>
</reference>
<dbReference type="AlphaFoldDB" id="A0A8B9Q4L2"/>
<reference evidence="2" key="1">
    <citation type="submission" date="2025-08" db="UniProtKB">
        <authorList>
            <consortium name="Ensembl"/>
        </authorList>
    </citation>
    <scope>IDENTIFICATION</scope>
</reference>
<evidence type="ECO:0000313" key="2">
    <source>
        <dbReference type="Ensembl" id="ENSAOWP00000019214.1"/>
    </source>
</evidence>
<dbReference type="Gene3D" id="3.40.30.10">
    <property type="entry name" value="Glutaredoxin"/>
    <property type="match status" value="1"/>
</dbReference>
<sequence>MSSIKVYYSCVTGSRQVRGGGRYELIDVSVSEGRLREMREKAGDAQAVPPQIRHGDEYCGDFEMLYQATENEEVSKFLKMTSKDKPV</sequence>
<dbReference type="InterPro" id="IPR036249">
    <property type="entry name" value="Thioredoxin-like_sf"/>
</dbReference>
<evidence type="ECO:0000313" key="3">
    <source>
        <dbReference type="Proteomes" id="UP000694424"/>
    </source>
</evidence>
<dbReference type="Proteomes" id="UP000694424">
    <property type="component" value="Unplaced"/>
</dbReference>
<dbReference type="InterPro" id="IPR006993">
    <property type="entry name" value="Glut_rich_SH3-bd"/>
</dbReference>
<dbReference type="InterPro" id="IPR051033">
    <property type="entry name" value="SH3BGR"/>
</dbReference>
<accession>A0A8B9Q4L2</accession>
<organism evidence="2 3">
    <name type="scientific">Apteryx owenii</name>
    <name type="common">Little spotted kiwi</name>
    <dbReference type="NCBI Taxonomy" id="8824"/>
    <lineage>
        <taxon>Eukaryota</taxon>
        <taxon>Metazoa</taxon>
        <taxon>Chordata</taxon>
        <taxon>Craniata</taxon>
        <taxon>Vertebrata</taxon>
        <taxon>Euteleostomi</taxon>
        <taxon>Archelosauria</taxon>
        <taxon>Archosauria</taxon>
        <taxon>Dinosauria</taxon>
        <taxon>Saurischia</taxon>
        <taxon>Theropoda</taxon>
        <taxon>Coelurosauria</taxon>
        <taxon>Aves</taxon>
        <taxon>Palaeognathae</taxon>
        <taxon>Apterygiformes</taxon>
        <taxon>Apterygidae</taxon>
        <taxon>Apteryx</taxon>
    </lineage>
</organism>
<dbReference type="PANTHER" id="PTHR12232:SF6">
    <property type="entry name" value="SH3 DOMAIN-BINDING GLUTAMIC ACID-RICH-LIKE PROTEIN 3"/>
    <property type="match status" value="1"/>
</dbReference>